<comment type="caution">
    <text evidence="1">The sequence shown here is derived from an EMBL/GenBank/DDBJ whole genome shotgun (WGS) entry which is preliminary data.</text>
</comment>
<dbReference type="EMBL" id="WNYA01000070">
    <property type="protein sequence ID" value="KAG8550225.1"/>
    <property type="molecule type" value="Genomic_DNA"/>
</dbReference>
<dbReference type="AlphaFoldDB" id="A0AAV6ZPH2"/>
<proteinExistence type="predicted"/>
<name>A0AAV6ZPH2_ENGPU</name>
<protein>
    <submittedName>
        <fullName evidence="1">Uncharacterized protein</fullName>
    </submittedName>
</protein>
<gene>
    <name evidence="1" type="ORF">GDO81_027400</name>
</gene>
<dbReference type="Proteomes" id="UP000824782">
    <property type="component" value="Unassembled WGS sequence"/>
</dbReference>
<evidence type="ECO:0000313" key="2">
    <source>
        <dbReference type="Proteomes" id="UP000824782"/>
    </source>
</evidence>
<accession>A0AAV6ZPH2</accession>
<evidence type="ECO:0000313" key="1">
    <source>
        <dbReference type="EMBL" id="KAG8550225.1"/>
    </source>
</evidence>
<keyword evidence="2" id="KW-1185">Reference proteome</keyword>
<sequence>MLFVSFFLVLYVSCMDDSWIFRNHTGWSKLILVHQWPVTVCKRTQITQHCTELSRSVPVSMGLTIYQYVLECGRKQEDPEETHTSAERTYKLLTDIDLGPEPRTLELQSCSANSNNL</sequence>
<organism evidence="1 2">
    <name type="scientific">Engystomops pustulosus</name>
    <name type="common">Tungara frog</name>
    <name type="synonym">Physalaemus pustulosus</name>
    <dbReference type="NCBI Taxonomy" id="76066"/>
    <lineage>
        <taxon>Eukaryota</taxon>
        <taxon>Metazoa</taxon>
        <taxon>Chordata</taxon>
        <taxon>Craniata</taxon>
        <taxon>Vertebrata</taxon>
        <taxon>Euteleostomi</taxon>
        <taxon>Amphibia</taxon>
        <taxon>Batrachia</taxon>
        <taxon>Anura</taxon>
        <taxon>Neobatrachia</taxon>
        <taxon>Hyloidea</taxon>
        <taxon>Leptodactylidae</taxon>
        <taxon>Leiuperinae</taxon>
        <taxon>Engystomops</taxon>
    </lineage>
</organism>
<reference evidence="1" key="1">
    <citation type="thesis" date="2020" institute="ProQuest LLC" country="789 East Eisenhower Parkway, Ann Arbor, MI, USA">
        <title>Comparative Genomics and Chromosome Evolution.</title>
        <authorList>
            <person name="Mudd A.B."/>
        </authorList>
    </citation>
    <scope>NUCLEOTIDE SEQUENCE</scope>
    <source>
        <strain evidence="1">237g6f4</strain>
        <tissue evidence="1">Blood</tissue>
    </source>
</reference>